<comment type="catalytic activity">
    <reaction evidence="12">
        <text>a 5'-end triphospho-ribonucleoside in mRNA + H2O = a 5'-end diphospho-ribonucleoside in mRNA + phosphate + H(+)</text>
        <dbReference type="Rhea" id="RHEA:67004"/>
        <dbReference type="Rhea" id="RHEA-COMP:17164"/>
        <dbReference type="Rhea" id="RHEA-COMP:17165"/>
        <dbReference type="ChEBI" id="CHEBI:15377"/>
        <dbReference type="ChEBI" id="CHEBI:15378"/>
        <dbReference type="ChEBI" id="CHEBI:43474"/>
        <dbReference type="ChEBI" id="CHEBI:167616"/>
        <dbReference type="ChEBI" id="CHEBI:167618"/>
        <dbReference type="EC" id="3.6.1.74"/>
    </reaction>
</comment>
<dbReference type="Ensembl" id="ENSCINT00000002175.3">
    <property type="protein sequence ID" value="ENSCINP00000002175.3"/>
    <property type="gene ID" value="ENSCING00000001150.3"/>
</dbReference>
<name>F6YU96_CIOIN</name>
<feature type="compositionally biased region" description="Pro residues" evidence="16">
    <location>
        <begin position="591"/>
        <end position="602"/>
    </location>
</feature>
<dbReference type="GO" id="GO:0005634">
    <property type="term" value="C:nucleus"/>
    <property type="evidence" value="ECO:0007669"/>
    <property type="project" value="UniProtKB-SubCell"/>
</dbReference>
<dbReference type="PROSITE" id="PS50056">
    <property type="entry name" value="TYR_PHOSPHATASE_2"/>
    <property type="match status" value="1"/>
</dbReference>
<feature type="binding site" evidence="15">
    <location>
        <begin position="340"/>
        <end position="342"/>
    </location>
    <ligand>
        <name>GTP</name>
        <dbReference type="ChEBI" id="CHEBI:37565"/>
    </ligand>
</feature>
<gene>
    <name evidence="19" type="primary">LOC100175699</name>
</gene>
<comment type="catalytic activity">
    <reaction evidence="11">
        <text>a 5'-end diphospho-ribonucleoside in mRNA + GTP + H(+) = a 5'-end (5'-triphosphoguanosine)-ribonucleoside in mRNA + diphosphate</text>
        <dbReference type="Rhea" id="RHEA:67012"/>
        <dbReference type="Rhea" id="RHEA-COMP:17165"/>
        <dbReference type="Rhea" id="RHEA-COMP:17166"/>
        <dbReference type="ChEBI" id="CHEBI:15378"/>
        <dbReference type="ChEBI" id="CHEBI:33019"/>
        <dbReference type="ChEBI" id="CHEBI:37565"/>
        <dbReference type="ChEBI" id="CHEBI:167616"/>
        <dbReference type="ChEBI" id="CHEBI:167617"/>
        <dbReference type="EC" id="2.7.7.50"/>
    </reaction>
    <physiologicalReaction direction="left-to-right" evidence="11">
        <dbReference type="Rhea" id="RHEA:67013"/>
    </physiologicalReaction>
</comment>
<evidence type="ECO:0000256" key="16">
    <source>
        <dbReference type="SAM" id="MobiDB-lite"/>
    </source>
</evidence>
<accession>F6YU96</accession>
<evidence type="ECO:0000259" key="17">
    <source>
        <dbReference type="PROSITE" id="PS50054"/>
    </source>
</evidence>
<sequence length="602" mass="68888">KSRMSLPPRWLHCPRKGNLVAGLFLPFKTPLGPKYNKDVPEEFHRFNPDMLFMYLTSLKVTMSVTIDLTNTDRFYNKNVFKDKGIIHQKISCRGHGESPDEQTTRLFVDFCENMLKKHPQTIIGVHCTHGYNRTGFLICAYLVEKLDWSIEAAYSAFSEARPPGILKAHYIEELFERYGSKDDAPGPPPLPPWHTESDDTEGMDDDGIAYGEGRSQNNERKVNVKVKTFIEGLTISGVEQVSTQPTLSQVQRIVQDMCGWKKKGFPGAQPVSMTVTNLQLLAKKSFMVSWKADGARYLMLINGKDQVFMLDRDNAVFRILHLDFPHRKDLNTSLRDTLVDGEMIIDVVNGNKVPRFLIYDIIKFSGQPVGDCDFRRRLQCIDKEIIGPRHDKMRRGLIDKRLEPFSVRKKEFWEVQTSRELLDGKFSSMVSHEVDGLIFQPASRYVAGRNDEILKWKPSSHNSVDFRLKIQSVTGVGLVPTLQGLLYVGQLDTPFSQMKVNKELKQYNNKIIECTYANDSWKFMRERTDKSFPNSYNTAIGVCDSIKHPVTKEMLFNMIDHHAYNVQHHQGSSNHHPPPASRKRTRTGEPVMPPPAGFPPRK</sequence>
<dbReference type="Gene3D" id="3.90.190.10">
    <property type="entry name" value="Protein tyrosine phosphatase superfamily"/>
    <property type="match status" value="1"/>
</dbReference>
<feature type="active site" description="N6-GMP-lysine intermediate" evidence="14">
    <location>
        <position position="291"/>
    </location>
</feature>
<dbReference type="Pfam" id="PF01331">
    <property type="entry name" value="mRNA_cap_enzyme"/>
    <property type="match status" value="1"/>
</dbReference>
<organism evidence="19 20">
    <name type="scientific">Ciona intestinalis</name>
    <name type="common">Transparent sea squirt</name>
    <name type="synonym">Ascidia intestinalis</name>
    <dbReference type="NCBI Taxonomy" id="7719"/>
    <lineage>
        <taxon>Eukaryota</taxon>
        <taxon>Metazoa</taxon>
        <taxon>Chordata</taxon>
        <taxon>Tunicata</taxon>
        <taxon>Ascidiacea</taxon>
        <taxon>Phlebobranchia</taxon>
        <taxon>Cionidae</taxon>
        <taxon>Ciona</taxon>
    </lineage>
</organism>
<reference evidence="20" key="1">
    <citation type="journal article" date="2002" name="Science">
        <title>The draft genome of Ciona intestinalis: insights into chordate and vertebrate origins.</title>
        <authorList>
            <person name="Dehal P."/>
            <person name="Satou Y."/>
            <person name="Campbell R.K."/>
            <person name="Chapman J."/>
            <person name="Degnan B."/>
            <person name="De Tomaso A."/>
            <person name="Davidson B."/>
            <person name="Di Gregorio A."/>
            <person name="Gelpke M."/>
            <person name="Goodstein D.M."/>
            <person name="Harafuji N."/>
            <person name="Hastings K.E."/>
            <person name="Ho I."/>
            <person name="Hotta K."/>
            <person name="Huang W."/>
            <person name="Kawashima T."/>
            <person name="Lemaire P."/>
            <person name="Martinez D."/>
            <person name="Meinertzhagen I.A."/>
            <person name="Necula S."/>
            <person name="Nonaka M."/>
            <person name="Putnam N."/>
            <person name="Rash S."/>
            <person name="Saiga H."/>
            <person name="Satake M."/>
            <person name="Terry A."/>
            <person name="Yamada L."/>
            <person name="Wang H.G."/>
            <person name="Awazu S."/>
            <person name="Azumi K."/>
            <person name="Boore J."/>
            <person name="Branno M."/>
            <person name="Chin-Bow S."/>
            <person name="DeSantis R."/>
            <person name="Doyle S."/>
            <person name="Francino P."/>
            <person name="Keys D.N."/>
            <person name="Haga S."/>
            <person name="Hayashi H."/>
            <person name="Hino K."/>
            <person name="Imai K.S."/>
            <person name="Inaba K."/>
            <person name="Kano S."/>
            <person name="Kobayashi K."/>
            <person name="Kobayashi M."/>
            <person name="Lee B.I."/>
            <person name="Makabe K.W."/>
            <person name="Manohar C."/>
            <person name="Matassi G."/>
            <person name="Medina M."/>
            <person name="Mochizuki Y."/>
            <person name="Mount S."/>
            <person name="Morishita T."/>
            <person name="Miura S."/>
            <person name="Nakayama A."/>
            <person name="Nishizaka S."/>
            <person name="Nomoto H."/>
            <person name="Ohta F."/>
            <person name="Oishi K."/>
            <person name="Rigoutsos I."/>
            <person name="Sano M."/>
            <person name="Sasaki A."/>
            <person name="Sasakura Y."/>
            <person name="Shoguchi E."/>
            <person name="Shin-i T."/>
            <person name="Spagnuolo A."/>
            <person name="Stainier D."/>
            <person name="Suzuki M.M."/>
            <person name="Tassy O."/>
            <person name="Takatori N."/>
            <person name="Tokuoka M."/>
            <person name="Yagi K."/>
            <person name="Yoshizaki F."/>
            <person name="Wada S."/>
            <person name="Zhang C."/>
            <person name="Hyatt P.D."/>
            <person name="Larimer F."/>
            <person name="Detter C."/>
            <person name="Doggett N."/>
            <person name="Glavina T."/>
            <person name="Hawkins T."/>
            <person name="Richardson P."/>
            <person name="Lucas S."/>
            <person name="Kohara Y."/>
            <person name="Levine M."/>
            <person name="Satoh N."/>
            <person name="Rokhsar D.S."/>
        </authorList>
    </citation>
    <scope>NUCLEOTIDE SEQUENCE [LARGE SCALE GENOMIC DNA]</scope>
</reference>
<dbReference type="Gene3D" id="2.40.50.140">
    <property type="entry name" value="Nucleic acid-binding proteins"/>
    <property type="match status" value="1"/>
</dbReference>
<dbReference type="GO" id="GO:0005525">
    <property type="term" value="F:GTP binding"/>
    <property type="evidence" value="ECO:0007669"/>
    <property type="project" value="UniProtKB-UniRule"/>
</dbReference>
<dbReference type="HOGENOM" id="CLU_021710_3_0_1"/>
<keyword evidence="5 12" id="KW-0547">Nucleotide-binding</keyword>
<evidence type="ECO:0000256" key="10">
    <source>
        <dbReference type="ARBA" id="ARBA00023242"/>
    </source>
</evidence>
<dbReference type="SMART" id="SM00195">
    <property type="entry name" value="DSPc"/>
    <property type="match status" value="1"/>
</dbReference>
<proteinExistence type="inferred from homology"/>
<keyword evidence="2 12" id="KW-0507">mRNA processing</keyword>
<evidence type="ECO:0000313" key="20">
    <source>
        <dbReference type="Proteomes" id="UP000008144"/>
    </source>
</evidence>
<reference evidence="19" key="3">
    <citation type="submission" date="2025-09" db="UniProtKB">
        <authorList>
            <consortium name="Ensembl"/>
        </authorList>
    </citation>
    <scope>IDENTIFICATION</scope>
</reference>
<dbReference type="InterPro" id="IPR013846">
    <property type="entry name" value="mRNA_cap_enzyme_C"/>
</dbReference>
<dbReference type="EC" id="3.6.1.74" evidence="12"/>
<feature type="binding site" evidence="15">
    <location>
        <position position="296"/>
    </location>
    <ligand>
        <name>GTP</name>
        <dbReference type="ChEBI" id="CHEBI:37565"/>
    </ligand>
</feature>
<evidence type="ECO:0000259" key="18">
    <source>
        <dbReference type="PROSITE" id="PS50056"/>
    </source>
</evidence>
<dbReference type="Proteomes" id="UP000008144">
    <property type="component" value="Unassembled WGS sequence"/>
</dbReference>
<dbReference type="PROSITE" id="PS00383">
    <property type="entry name" value="TYR_PHOSPHATASE_1"/>
    <property type="match status" value="1"/>
</dbReference>
<dbReference type="PANTHER" id="PTHR10367">
    <property type="entry name" value="MRNA-CAPPING ENZYME"/>
    <property type="match status" value="1"/>
</dbReference>
<feature type="binding site" evidence="15">
    <location>
        <position position="312"/>
    </location>
    <ligand>
        <name>GTP</name>
        <dbReference type="ChEBI" id="CHEBI:37565"/>
    </ligand>
</feature>
<evidence type="ECO:0000256" key="6">
    <source>
        <dbReference type="ARBA" id="ARBA00022801"/>
    </source>
</evidence>
<dbReference type="SUPFAM" id="SSF56091">
    <property type="entry name" value="DNA ligase/mRNA capping enzyme, catalytic domain"/>
    <property type="match status" value="1"/>
</dbReference>
<comment type="similarity">
    <text evidence="12">In the N-terminal section; belongs to the non-receptor class of the protein-tyrosine phosphatase family.</text>
</comment>
<evidence type="ECO:0000313" key="19">
    <source>
        <dbReference type="Ensembl" id="ENSCINP00000002175.3"/>
    </source>
</evidence>
<feature type="binding site" evidence="15">
    <location>
        <begin position="525"/>
        <end position="530"/>
    </location>
    <ligand>
        <name>GTP</name>
        <dbReference type="ChEBI" id="CHEBI:37565"/>
    </ligand>
</feature>
<evidence type="ECO:0000256" key="14">
    <source>
        <dbReference type="PIRSR" id="PIRSR036958-2"/>
    </source>
</evidence>
<dbReference type="GeneTree" id="ENSGT00940000156953"/>
<dbReference type="InterPro" id="IPR051029">
    <property type="entry name" value="mRNA_Capping_Enz/RNA_Phosphat"/>
</dbReference>
<dbReference type="SUPFAM" id="SSF50249">
    <property type="entry name" value="Nucleic acid-binding proteins"/>
    <property type="match status" value="1"/>
</dbReference>
<dbReference type="InterPro" id="IPR000387">
    <property type="entry name" value="Tyr_Pase_dom"/>
</dbReference>
<evidence type="ECO:0000256" key="11">
    <source>
        <dbReference type="ARBA" id="ARBA00044624"/>
    </source>
</evidence>
<dbReference type="GO" id="GO:0140818">
    <property type="term" value="F:mRNA 5'-triphosphate monophosphatase activity"/>
    <property type="evidence" value="ECO:0007669"/>
    <property type="project" value="UniProtKB-EC"/>
</dbReference>
<dbReference type="SUPFAM" id="SSF52799">
    <property type="entry name" value="(Phosphotyrosine protein) phosphatases II"/>
    <property type="match status" value="1"/>
</dbReference>
<dbReference type="OMA" id="FWDIWMS"/>
<comment type="function">
    <text evidence="12">Bifunctional mRNA-capping enzyme exhibiting RNA 5'-triphosphate monophosphatase activity in the N-terminal part and mRNA guanylyltransferase activity in the C-terminal part. Catalyzes the first two steps of cap formation: by removing the gamma-phosphate from the 5'-triphosphate end of nascent mRNA to yield a diphosphate end, and by transferring the GMP moiety of GTP to the 5'-diphosphate terminus of RNA via a covalent enzyme-GMP reaction intermediate.</text>
</comment>
<dbReference type="Gene3D" id="3.30.470.30">
    <property type="entry name" value="DNA ligase/mRNA capping enzyme"/>
    <property type="match status" value="1"/>
</dbReference>
<dbReference type="PROSITE" id="PS50054">
    <property type="entry name" value="TYR_PHOSPHATASE_DUAL"/>
    <property type="match status" value="1"/>
</dbReference>
<comment type="similarity">
    <text evidence="12">In the C-terminal section; belongs to the eukaryotic GTase family.</text>
</comment>
<keyword evidence="7" id="KW-0904">Protein phosphatase</keyword>
<evidence type="ECO:0000256" key="15">
    <source>
        <dbReference type="PIRSR" id="PIRSR036958-3"/>
    </source>
</evidence>
<evidence type="ECO:0000256" key="12">
    <source>
        <dbReference type="PIRNR" id="PIRNR036958"/>
    </source>
</evidence>
<feature type="region of interest" description="Disordered" evidence="16">
    <location>
        <begin position="180"/>
        <end position="202"/>
    </location>
</feature>
<keyword evidence="20" id="KW-1185">Reference proteome</keyword>
<dbReference type="InterPro" id="IPR000340">
    <property type="entry name" value="Dual-sp_phosphatase_cat-dom"/>
</dbReference>
<comment type="subcellular location">
    <subcellularLocation>
        <location evidence="1 12">Nucleus</location>
    </subcellularLocation>
</comment>
<dbReference type="AlphaFoldDB" id="F6YU96"/>
<evidence type="ECO:0000256" key="3">
    <source>
        <dbReference type="ARBA" id="ARBA00022679"/>
    </source>
</evidence>
<dbReference type="GO" id="GO:0004721">
    <property type="term" value="F:phosphoprotein phosphatase activity"/>
    <property type="evidence" value="ECO:0007669"/>
    <property type="project" value="UniProtKB-UniRule"/>
</dbReference>
<dbReference type="InterPro" id="IPR029021">
    <property type="entry name" value="Prot-tyrosine_phosphatase-like"/>
</dbReference>
<dbReference type="PIRSF" id="PIRSF036958">
    <property type="entry name" value="mRNA_capping_HCE"/>
    <property type="match status" value="1"/>
</dbReference>
<evidence type="ECO:0000256" key="2">
    <source>
        <dbReference type="ARBA" id="ARBA00022664"/>
    </source>
</evidence>
<dbReference type="FunCoup" id="F6YU96">
    <property type="interactions" value="835"/>
</dbReference>
<dbReference type="InterPro" id="IPR001339">
    <property type="entry name" value="mRNA_cap_enzyme_adenylation"/>
</dbReference>
<dbReference type="InterPro" id="IPR017074">
    <property type="entry name" value="mRNA_cap_enz_bifunc"/>
</dbReference>
<evidence type="ECO:0000256" key="4">
    <source>
        <dbReference type="ARBA" id="ARBA00022695"/>
    </source>
</evidence>
<evidence type="ECO:0000256" key="13">
    <source>
        <dbReference type="PIRSR" id="PIRSR036958-1"/>
    </source>
</evidence>
<dbReference type="InterPro" id="IPR020422">
    <property type="entry name" value="TYR_PHOSPHATASE_DUAL_dom"/>
</dbReference>
<keyword evidence="6 12" id="KW-0378">Hydrolase</keyword>
<reference evidence="19" key="2">
    <citation type="submission" date="2025-08" db="UniProtKB">
        <authorList>
            <consortium name="Ensembl"/>
        </authorList>
    </citation>
    <scope>IDENTIFICATION</scope>
</reference>
<dbReference type="EC" id="2.7.7.50" evidence="12"/>
<keyword evidence="4 12" id="KW-0548">Nucleotidyltransferase</keyword>
<dbReference type="PANTHER" id="PTHR10367:SF17">
    <property type="entry name" value="MRNA-CAPPING ENZYME"/>
    <property type="match status" value="1"/>
</dbReference>
<dbReference type="GO" id="GO:0004651">
    <property type="term" value="F:polynucleotide 5'-phosphatase activity"/>
    <property type="evidence" value="ECO:0007669"/>
    <property type="project" value="UniProtKB-UniRule"/>
</dbReference>
<feature type="active site" description="Phosphocysteine intermediate" evidence="13">
    <location>
        <position position="127"/>
    </location>
</feature>
<evidence type="ECO:0000256" key="5">
    <source>
        <dbReference type="ARBA" id="ARBA00022741"/>
    </source>
</evidence>
<dbReference type="FunFam" id="3.90.190.10:FF:000040">
    <property type="entry name" value="mRNA-capping enzyme"/>
    <property type="match status" value="1"/>
</dbReference>
<feature type="domain" description="Tyrosine specific protein phosphatases" evidence="18">
    <location>
        <begin position="105"/>
        <end position="172"/>
    </location>
</feature>
<dbReference type="InParanoid" id="F6YU96"/>
<dbReference type="FunFam" id="2.40.50.140:FF:000111">
    <property type="entry name" value="mRNA-capping enzyme"/>
    <property type="match status" value="1"/>
</dbReference>
<dbReference type="InterPro" id="IPR012340">
    <property type="entry name" value="NA-bd_OB-fold"/>
</dbReference>
<evidence type="ECO:0000256" key="8">
    <source>
        <dbReference type="ARBA" id="ARBA00023042"/>
    </source>
</evidence>
<dbReference type="GO" id="GO:0005524">
    <property type="term" value="F:ATP binding"/>
    <property type="evidence" value="ECO:0007669"/>
    <property type="project" value="InterPro"/>
</dbReference>
<evidence type="ECO:0000256" key="9">
    <source>
        <dbReference type="ARBA" id="ARBA00023134"/>
    </source>
</evidence>
<keyword evidence="3 12" id="KW-0808">Transferase</keyword>
<feature type="binding site" evidence="15">
    <location>
        <begin position="455"/>
        <end position="457"/>
    </location>
    <ligand>
        <name>GTP</name>
        <dbReference type="ChEBI" id="CHEBI:37565"/>
    </ligand>
</feature>
<dbReference type="InterPro" id="IPR016130">
    <property type="entry name" value="Tyr_Pase_AS"/>
</dbReference>
<dbReference type="Gene3D" id="3.30.1490.430">
    <property type="match status" value="1"/>
</dbReference>
<dbReference type="GO" id="GO:0006370">
    <property type="term" value="P:7-methylguanosine mRNA capping"/>
    <property type="evidence" value="ECO:0000318"/>
    <property type="project" value="GO_Central"/>
</dbReference>
<keyword evidence="8 12" id="KW-0506">mRNA capping</keyword>
<dbReference type="GO" id="GO:0004484">
    <property type="term" value="F:mRNA guanylyltransferase activity"/>
    <property type="evidence" value="ECO:0000318"/>
    <property type="project" value="GO_Central"/>
</dbReference>
<dbReference type="STRING" id="7719.ENSCINP00000002175"/>
<evidence type="ECO:0000256" key="1">
    <source>
        <dbReference type="ARBA" id="ARBA00004123"/>
    </source>
</evidence>
<protein>
    <recommendedName>
        <fullName evidence="12">mRNA-capping enzyme</fullName>
    </recommendedName>
    <domain>
        <recommendedName>
            <fullName evidence="12">mRNA 5'-triphosphate monophosphatase</fullName>
            <ecNumber evidence="12">3.6.1.74</ecNumber>
        </recommendedName>
        <alternativeName>
            <fullName evidence="12">mRNA 5'-phosphatase</fullName>
        </alternativeName>
    </domain>
    <domain>
        <recommendedName>
            <fullName evidence="12">mRNA guanylyltransferase</fullName>
            <ecNumber evidence="12">2.7.7.50</ecNumber>
        </recommendedName>
        <alternativeName>
            <fullName evidence="12">GTP--RNA guanylyltransferase</fullName>
            <shortName evidence="12">GTase</shortName>
        </alternativeName>
    </domain>
</protein>
<dbReference type="Pfam" id="PF03919">
    <property type="entry name" value="mRNA_cap_C"/>
    <property type="match status" value="1"/>
</dbReference>
<dbReference type="CDD" id="cd07895">
    <property type="entry name" value="Adenylation_mRNA_capping"/>
    <property type="match status" value="1"/>
</dbReference>
<dbReference type="Pfam" id="PF00782">
    <property type="entry name" value="DSPc"/>
    <property type="match status" value="1"/>
</dbReference>
<keyword evidence="10 12" id="KW-0539">Nucleus</keyword>
<dbReference type="FunFam" id="3.30.470.30:FF:000040">
    <property type="entry name" value="mRNA-capping enzyme"/>
    <property type="match status" value="1"/>
</dbReference>
<keyword evidence="9 12" id="KW-0342">GTP-binding</keyword>
<feature type="region of interest" description="Disordered" evidence="16">
    <location>
        <begin position="567"/>
        <end position="602"/>
    </location>
</feature>
<feature type="domain" description="Tyrosine-protein phosphatase" evidence="17">
    <location>
        <begin position="15"/>
        <end position="183"/>
    </location>
</feature>
<evidence type="ECO:0000256" key="7">
    <source>
        <dbReference type="ARBA" id="ARBA00022912"/>
    </source>
</evidence>